<dbReference type="PROSITE" id="PS01228">
    <property type="entry name" value="COF_1"/>
    <property type="match status" value="1"/>
</dbReference>
<dbReference type="PANTHER" id="PTHR10000">
    <property type="entry name" value="PHOSPHOSERINE PHOSPHATASE"/>
    <property type="match status" value="1"/>
</dbReference>
<comment type="caution">
    <text evidence="1">The sequence shown here is derived from an EMBL/GenBank/DDBJ whole genome shotgun (WGS) entry which is preliminary data.</text>
</comment>
<organism evidence="1 2">
    <name type="scientific">Paenibacillus eucommiae</name>
    <dbReference type="NCBI Taxonomy" id="1355755"/>
    <lineage>
        <taxon>Bacteria</taxon>
        <taxon>Bacillati</taxon>
        <taxon>Bacillota</taxon>
        <taxon>Bacilli</taxon>
        <taxon>Bacillales</taxon>
        <taxon>Paenibacillaceae</taxon>
        <taxon>Paenibacillus</taxon>
    </lineage>
</organism>
<reference evidence="1 2" key="1">
    <citation type="submission" date="2021-03" db="EMBL/GenBank/DDBJ databases">
        <title>Genomic Encyclopedia of Type Strains, Phase IV (KMG-IV): sequencing the most valuable type-strain genomes for metagenomic binning, comparative biology and taxonomic classification.</title>
        <authorList>
            <person name="Goeker M."/>
        </authorList>
    </citation>
    <scope>NUCLEOTIDE SEQUENCE [LARGE SCALE GENOMIC DNA]</scope>
    <source>
        <strain evidence="1 2">DSM 26048</strain>
    </source>
</reference>
<dbReference type="InterPro" id="IPR023214">
    <property type="entry name" value="HAD_sf"/>
</dbReference>
<dbReference type="NCBIfam" id="TIGR01484">
    <property type="entry name" value="HAD-SF-IIB"/>
    <property type="match status" value="1"/>
</dbReference>
<evidence type="ECO:0000313" key="1">
    <source>
        <dbReference type="EMBL" id="MBP1989227.1"/>
    </source>
</evidence>
<dbReference type="EMBL" id="JAGGLB010000002">
    <property type="protein sequence ID" value="MBP1989227.1"/>
    <property type="molecule type" value="Genomic_DNA"/>
</dbReference>
<name>A0ABS4INU2_9BACL</name>
<accession>A0ABS4INU2</accession>
<dbReference type="Gene3D" id="3.40.50.1000">
    <property type="entry name" value="HAD superfamily/HAD-like"/>
    <property type="match status" value="1"/>
</dbReference>
<dbReference type="InterPro" id="IPR000150">
    <property type="entry name" value="Cof"/>
</dbReference>
<dbReference type="Gene3D" id="3.30.1240.10">
    <property type="match status" value="1"/>
</dbReference>
<dbReference type="RefSeq" id="WP_209970058.1">
    <property type="nucleotide sequence ID" value="NZ_JAGGLB010000002.1"/>
</dbReference>
<dbReference type="PANTHER" id="PTHR10000:SF8">
    <property type="entry name" value="HAD SUPERFAMILY HYDROLASE-LIKE, TYPE 3"/>
    <property type="match status" value="1"/>
</dbReference>
<dbReference type="InterPro" id="IPR036412">
    <property type="entry name" value="HAD-like_sf"/>
</dbReference>
<dbReference type="SUPFAM" id="SSF56784">
    <property type="entry name" value="HAD-like"/>
    <property type="match status" value="1"/>
</dbReference>
<proteinExistence type="predicted"/>
<dbReference type="CDD" id="cd07516">
    <property type="entry name" value="HAD_Pase"/>
    <property type="match status" value="1"/>
</dbReference>
<dbReference type="SFLD" id="SFLDS00003">
    <property type="entry name" value="Haloacid_Dehalogenase"/>
    <property type="match status" value="1"/>
</dbReference>
<gene>
    <name evidence="1" type="ORF">J2Z66_000822</name>
</gene>
<evidence type="ECO:0000313" key="2">
    <source>
        <dbReference type="Proteomes" id="UP001519287"/>
    </source>
</evidence>
<protein>
    <submittedName>
        <fullName evidence="1">Cof subfamily protein (Haloacid dehalogenase superfamily)</fullName>
    </submittedName>
</protein>
<dbReference type="InterPro" id="IPR006379">
    <property type="entry name" value="HAD-SF_hydro_IIB"/>
</dbReference>
<dbReference type="SFLD" id="SFLDG01140">
    <property type="entry name" value="C2.B:_Phosphomannomutase_and_P"/>
    <property type="match status" value="1"/>
</dbReference>
<dbReference type="Proteomes" id="UP001519287">
    <property type="component" value="Unassembled WGS sequence"/>
</dbReference>
<dbReference type="NCBIfam" id="TIGR00099">
    <property type="entry name" value="Cof-subfamily"/>
    <property type="match status" value="1"/>
</dbReference>
<sequence length="266" mass="29767">MNYKLIALDVDGTLLNDNYQISDKTKQIIRRVHEEGSQIVLCTGRGPASTLPILDELGLEGTVITHNGAATVHSDSSGKQLLHQYPFSLDDIQSMLQYVRSENIHFDVNTPFDMYIEKLEEYEKQMYKKFLIDPQIVANVTDLLLPIVKFTLFGQPEVLDRVQQVWEEQKLYGSLRMIRSGDLFIDLMNPLANKGNALKDLAESWNIDAKHVMAVGNYYNDIEMMSYAGLGLAVANSPDGVKAAADAVIASNNDDGVYEAIVKYCL</sequence>
<dbReference type="Pfam" id="PF08282">
    <property type="entry name" value="Hydrolase_3"/>
    <property type="match status" value="1"/>
</dbReference>
<keyword evidence="2" id="KW-1185">Reference proteome</keyword>